<organism evidence="1 2">
    <name type="scientific">Flavobacterium procerum</name>
    <dbReference type="NCBI Taxonomy" id="1455569"/>
    <lineage>
        <taxon>Bacteria</taxon>
        <taxon>Pseudomonadati</taxon>
        <taxon>Bacteroidota</taxon>
        <taxon>Flavobacteriia</taxon>
        <taxon>Flavobacteriales</taxon>
        <taxon>Flavobacteriaceae</taxon>
        <taxon>Flavobacterium</taxon>
    </lineage>
</organism>
<dbReference type="Proteomes" id="UP001589734">
    <property type="component" value="Unassembled WGS sequence"/>
</dbReference>
<evidence type="ECO:0000313" key="2">
    <source>
        <dbReference type="Proteomes" id="UP001589734"/>
    </source>
</evidence>
<protein>
    <recommendedName>
        <fullName evidence="3">Lipoprotein</fullName>
    </recommendedName>
</protein>
<evidence type="ECO:0000313" key="1">
    <source>
        <dbReference type="EMBL" id="MFC0076557.1"/>
    </source>
</evidence>
<name>A0ABV6BR90_9FLAO</name>
<dbReference type="PROSITE" id="PS51257">
    <property type="entry name" value="PROKAR_LIPOPROTEIN"/>
    <property type="match status" value="1"/>
</dbReference>
<gene>
    <name evidence="1" type="ORF">ACFFLS_05875</name>
</gene>
<evidence type="ECO:0008006" key="3">
    <source>
        <dbReference type="Google" id="ProtNLM"/>
    </source>
</evidence>
<dbReference type="RefSeq" id="WP_379685611.1">
    <property type="nucleotide sequence ID" value="NZ_JBHLYW010000007.1"/>
</dbReference>
<proteinExistence type="predicted"/>
<comment type="caution">
    <text evidence="1">The sequence shown here is derived from an EMBL/GenBank/DDBJ whole genome shotgun (WGS) entry which is preliminary data.</text>
</comment>
<accession>A0ABV6BR90</accession>
<reference evidence="1 2" key="1">
    <citation type="submission" date="2024-09" db="EMBL/GenBank/DDBJ databases">
        <authorList>
            <person name="Sun Q."/>
            <person name="Mori K."/>
        </authorList>
    </citation>
    <scope>NUCLEOTIDE SEQUENCE [LARGE SCALE GENOMIC DNA]</scope>
    <source>
        <strain evidence="1 2">CGMCC 1.12926</strain>
    </source>
</reference>
<dbReference type="EMBL" id="JBHLYW010000007">
    <property type="protein sequence ID" value="MFC0076557.1"/>
    <property type="molecule type" value="Genomic_DNA"/>
</dbReference>
<keyword evidence="2" id="KW-1185">Reference proteome</keyword>
<sequence>MKNIILIVFVLFLSCKEADNKIAISEKWYGTYSLALNEDSEDWRDAHYISLVITKDSIMYEAEGYQLFHSYKLSAVENDNTLKLTFSKALRNTESPTLEKTKDFGILTLQNNNYTWESPFMDAYYNDGKKEKYVLKKTKGISD</sequence>